<dbReference type="SMART" id="SM00344">
    <property type="entry name" value="HTH_ASNC"/>
    <property type="match status" value="1"/>
</dbReference>
<dbReference type="Pfam" id="PF13412">
    <property type="entry name" value="HTH_24"/>
    <property type="match status" value="1"/>
</dbReference>
<accession>A0ABT4F2G4</accession>
<keyword evidence="6" id="KW-1185">Reference proteome</keyword>
<dbReference type="Gene3D" id="1.10.10.10">
    <property type="entry name" value="Winged helix-like DNA-binding domain superfamily/Winged helix DNA-binding domain"/>
    <property type="match status" value="1"/>
</dbReference>
<dbReference type="PANTHER" id="PTHR30154">
    <property type="entry name" value="LEUCINE-RESPONSIVE REGULATORY PROTEIN"/>
    <property type="match status" value="1"/>
</dbReference>
<evidence type="ECO:0000256" key="1">
    <source>
        <dbReference type="ARBA" id="ARBA00023015"/>
    </source>
</evidence>
<dbReference type="EMBL" id="JAMDMH010000020">
    <property type="protein sequence ID" value="MCY9576243.1"/>
    <property type="molecule type" value="Genomic_DNA"/>
</dbReference>
<gene>
    <name evidence="5" type="ORF">M5W27_10385</name>
</gene>
<evidence type="ECO:0000313" key="5">
    <source>
        <dbReference type="EMBL" id="MCY9576243.1"/>
    </source>
</evidence>
<evidence type="ECO:0000313" key="6">
    <source>
        <dbReference type="Proteomes" id="UP001527057"/>
    </source>
</evidence>
<dbReference type="SUPFAM" id="SSF54909">
    <property type="entry name" value="Dimeric alpha+beta barrel"/>
    <property type="match status" value="1"/>
</dbReference>
<evidence type="ECO:0000256" key="3">
    <source>
        <dbReference type="ARBA" id="ARBA00023163"/>
    </source>
</evidence>
<dbReference type="InterPro" id="IPR000485">
    <property type="entry name" value="AsnC-type_HTH_dom"/>
</dbReference>
<organism evidence="5 6">
    <name type="scientific">Bacillus xiamenensis</name>
    <dbReference type="NCBI Taxonomy" id="1178537"/>
    <lineage>
        <taxon>Bacteria</taxon>
        <taxon>Bacillati</taxon>
        <taxon>Bacillota</taxon>
        <taxon>Bacilli</taxon>
        <taxon>Bacillales</taxon>
        <taxon>Bacillaceae</taxon>
        <taxon>Bacillus</taxon>
    </lineage>
</organism>
<feature type="domain" description="HTH asnC-type" evidence="4">
    <location>
        <begin position="18"/>
        <end position="74"/>
    </location>
</feature>
<sequence>MKVFQQKDLIFESGDPMLDQTDMAILNELSKNSRLTMKALGEKVHLTGQAVANRVLKLEEEGVIEAYTISIDWRTQQTIQTFMQLYTKSHHHELLLSFLHQKEEIKNLFKISGDGCYMAEGHFSSHDELDQFLTELTNYANYKLSIAVKRLIHQ</sequence>
<evidence type="ECO:0000259" key="4">
    <source>
        <dbReference type="PROSITE" id="PS50956"/>
    </source>
</evidence>
<keyword evidence="2" id="KW-0238">DNA-binding</keyword>
<dbReference type="InterPro" id="IPR019887">
    <property type="entry name" value="Tscrpt_reg_AsnC/Lrp_C"/>
</dbReference>
<dbReference type="InterPro" id="IPR036388">
    <property type="entry name" value="WH-like_DNA-bd_sf"/>
</dbReference>
<keyword evidence="1" id="KW-0805">Transcription regulation</keyword>
<reference evidence="5 6" key="1">
    <citation type="submission" date="2022-05" db="EMBL/GenBank/DDBJ databases">
        <title>Genome Sequencing of Bee-Associated Microbes.</title>
        <authorList>
            <person name="Dunlap C."/>
        </authorList>
    </citation>
    <scope>NUCLEOTIDE SEQUENCE [LARGE SCALE GENOMIC DNA]</scope>
    <source>
        <strain evidence="5 6">CBP-1093</strain>
    </source>
</reference>
<comment type="caution">
    <text evidence="5">The sequence shown here is derived from an EMBL/GenBank/DDBJ whole genome shotgun (WGS) entry which is preliminary data.</text>
</comment>
<dbReference type="PRINTS" id="PR00033">
    <property type="entry name" value="HTHASNC"/>
</dbReference>
<dbReference type="InterPro" id="IPR011008">
    <property type="entry name" value="Dimeric_a/b-barrel"/>
</dbReference>
<dbReference type="PANTHER" id="PTHR30154:SF55">
    <property type="entry name" value="HTH-TYPE TRANSCRIPTIONAL REGULATOR LRPB"/>
    <property type="match status" value="1"/>
</dbReference>
<dbReference type="PROSITE" id="PS50956">
    <property type="entry name" value="HTH_ASNC_2"/>
    <property type="match status" value="1"/>
</dbReference>
<dbReference type="SUPFAM" id="SSF46785">
    <property type="entry name" value="Winged helix' DNA-binding domain"/>
    <property type="match status" value="1"/>
</dbReference>
<proteinExistence type="predicted"/>
<dbReference type="InterPro" id="IPR019888">
    <property type="entry name" value="Tscrpt_reg_AsnC-like"/>
</dbReference>
<dbReference type="Gene3D" id="3.30.70.920">
    <property type="match status" value="1"/>
</dbReference>
<evidence type="ECO:0000256" key="2">
    <source>
        <dbReference type="ARBA" id="ARBA00023125"/>
    </source>
</evidence>
<protein>
    <submittedName>
        <fullName evidence="5">Lrp/AsnC family transcriptional regulator</fullName>
    </submittedName>
</protein>
<keyword evidence="3" id="KW-0804">Transcription</keyword>
<dbReference type="RefSeq" id="WP_083381094.1">
    <property type="nucleotide sequence ID" value="NZ_CP017786.1"/>
</dbReference>
<dbReference type="Pfam" id="PF01037">
    <property type="entry name" value="AsnC_trans_reg"/>
    <property type="match status" value="1"/>
</dbReference>
<dbReference type="Proteomes" id="UP001527057">
    <property type="component" value="Unassembled WGS sequence"/>
</dbReference>
<name>A0ABT4F2G4_9BACI</name>
<dbReference type="InterPro" id="IPR036390">
    <property type="entry name" value="WH_DNA-bd_sf"/>
</dbReference>